<dbReference type="Proteomes" id="UP000676565">
    <property type="component" value="Unassembled WGS sequence"/>
</dbReference>
<organism evidence="1 2">
    <name type="scientific">Gemmata palustris</name>
    <dbReference type="NCBI Taxonomy" id="2822762"/>
    <lineage>
        <taxon>Bacteria</taxon>
        <taxon>Pseudomonadati</taxon>
        <taxon>Planctomycetota</taxon>
        <taxon>Planctomycetia</taxon>
        <taxon>Gemmatales</taxon>
        <taxon>Gemmataceae</taxon>
        <taxon>Gemmata</taxon>
    </lineage>
</organism>
<dbReference type="EMBL" id="JAGKQQ010000001">
    <property type="protein sequence ID" value="MBP3955063.1"/>
    <property type="molecule type" value="Genomic_DNA"/>
</dbReference>
<name>A0ABS5BQC7_9BACT</name>
<evidence type="ECO:0000313" key="2">
    <source>
        <dbReference type="Proteomes" id="UP000676565"/>
    </source>
</evidence>
<comment type="caution">
    <text evidence="1">The sequence shown here is derived from an EMBL/GenBank/DDBJ whole genome shotgun (WGS) entry which is preliminary data.</text>
</comment>
<dbReference type="RefSeq" id="WP_210653164.1">
    <property type="nucleotide sequence ID" value="NZ_JAGKQQ010000001.1"/>
</dbReference>
<keyword evidence="2" id="KW-1185">Reference proteome</keyword>
<protein>
    <submittedName>
        <fullName evidence="1">Uncharacterized protein</fullName>
    </submittedName>
</protein>
<sequence length="300" mass="32805">MTAHRANNISVFLSHPPGPPIPPLAELGRKPAHVIDEEHFAPWFAEIAGRLMNECDFVVGGGRYRFAELEMYYSGGAHPDLFAHRDPLQLEDGRWYFHRTRGEYRGGSFKGLDLALGDGTAYFGILIRTIVGADGTMFDGPCVMVDHLLAQTKSASVATLDGTINQRKIWDATSPVHIAEAETPRAAPVFSCSRVGLSLKKAKGKPDAPKFVGRAYRFLTEPMEISKGRPHLILALHRAGHDADTIRATTGVAKKTIERYVADFALGKPVENFDGYIGKDLGTADLCKLLGTWAAKHAPK</sequence>
<accession>A0ABS5BQC7</accession>
<gene>
    <name evidence="1" type="ORF">J8F10_07190</name>
</gene>
<evidence type="ECO:0000313" key="1">
    <source>
        <dbReference type="EMBL" id="MBP3955063.1"/>
    </source>
</evidence>
<reference evidence="1 2" key="1">
    <citation type="submission" date="2021-04" db="EMBL/GenBank/DDBJ databases">
        <authorList>
            <person name="Ivanova A."/>
        </authorList>
    </citation>
    <scope>NUCLEOTIDE SEQUENCE [LARGE SCALE GENOMIC DNA]</scope>
    <source>
        <strain evidence="1 2">G18</strain>
    </source>
</reference>
<proteinExistence type="predicted"/>